<dbReference type="Proteomes" id="UP001597073">
    <property type="component" value="Unassembled WGS sequence"/>
</dbReference>
<reference evidence="2" key="1">
    <citation type="journal article" date="2019" name="Int. J. Syst. Evol. Microbiol.">
        <title>The Global Catalogue of Microorganisms (GCM) 10K type strain sequencing project: providing services to taxonomists for standard genome sequencing and annotation.</title>
        <authorList>
            <consortium name="The Broad Institute Genomics Platform"/>
            <consortium name="The Broad Institute Genome Sequencing Center for Infectious Disease"/>
            <person name="Wu L."/>
            <person name="Ma J."/>
        </authorList>
    </citation>
    <scope>NUCLEOTIDE SEQUENCE [LARGE SCALE GENOMIC DNA]</scope>
    <source>
        <strain evidence="2">CCUG 60742</strain>
    </source>
</reference>
<dbReference type="EMBL" id="JBHTIA010000012">
    <property type="protein sequence ID" value="MFD0766468.1"/>
    <property type="molecule type" value="Genomic_DNA"/>
</dbReference>
<comment type="caution">
    <text evidence="1">The sequence shown here is derived from an EMBL/GenBank/DDBJ whole genome shotgun (WGS) entry which is preliminary data.</text>
</comment>
<accession>A0ABW2ZJX0</accession>
<name>A0ABW2ZJX0_9SPHI</name>
<gene>
    <name evidence="1" type="ORF">ACFQZI_16525</name>
</gene>
<organism evidence="1 2">
    <name type="scientific">Mucilaginibacter lutimaris</name>
    <dbReference type="NCBI Taxonomy" id="931629"/>
    <lineage>
        <taxon>Bacteria</taxon>
        <taxon>Pseudomonadati</taxon>
        <taxon>Bacteroidota</taxon>
        <taxon>Sphingobacteriia</taxon>
        <taxon>Sphingobacteriales</taxon>
        <taxon>Sphingobacteriaceae</taxon>
        <taxon>Mucilaginibacter</taxon>
    </lineage>
</organism>
<protein>
    <submittedName>
        <fullName evidence="1">Uncharacterized protein</fullName>
    </submittedName>
</protein>
<dbReference type="RefSeq" id="WP_377144423.1">
    <property type="nucleotide sequence ID" value="NZ_JBHTIA010000012.1"/>
</dbReference>
<proteinExistence type="predicted"/>
<sequence>MQEEFNTPLPAGFKVPDSAESIKHTVETLFTRGTEAYAMLIKALTEENKDKYGSSEFEDLTFEIKRFDAATLKGRMRINYKLQLTFSCSAIVNNLNNQHSYWNFELNPSFNAAYFTGEDYGDLRSTADEF</sequence>
<evidence type="ECO:0000313" key="2">
    <source>
        <dbReference type="Proteomes" id="UP001597073"/>
    </source>
</evidence>
<evidence type="ECO:0000313" key="1">
    <source>
        <dbReference type="EMBL" id="MFD0766468.1"/>
    </source>
</evidence>
<keyword evidence="2" id="KW-1185">Reference proteome</keyword>